<dbReference type="SUPFAM" id="SSF51735">
    <property type="entry name" value="NAD(P)-binding Rossmann-fold domains"/>
    <property type="match status" value="1"/>
</dbReference>
<dbReference type="InterPro" id="IPR001303">
    <property type="entry name" value="Aldolase_II/adducin_N"/>
</dbReference>
<dbReference type="NCBIfam" id="NF006196">
    <property type="entry name" value="PRK08324.2-4"/>
    <property type="match status" value="1"/>
</dbReference>
<proteinExistence type="inferred from homology"/>
<dbReference type="SUPFAM" id="SSF53639">
    <property type="entry name" value="AraD/HMP-PK domain-like"/>
    <property type="match status" value="2"/>
</dbReference>
<evidence type="ECO:0000259" key="3">
    <source>
        <dbReference type="SMART" id="SM01007"/>
    </source>
</evidence>
<evidence type="ECO:0000313" key="4">
    <source>
        <dbReference type="EMBL" id="VAW99753.1"/>
    </source>
</evidence>
<dbReference type="Pfam" id="PF13561">
    <property type="entry name" value="adh_short_C2"/>
    <property type="match status" value="1"/>
</dbReference>
<name>A0A3B1AIP5_9ZZZZ</name>
<dbReference type="PROSITE" id="PS00061">
    <property type="entry name" value="ADH_SHORT"/>
    <property type="match status" value="1"/>
</dbReference>
<dbReference type="Gene3D" id="3.40.225.10">
    <property type="entry name" value="Class II aldolase/adducin N-terminal domain"/>
    <property type="match status" value="1"/>
</dbReference>
<dbReference type="PANTHER" id="PTHR24321:SF14">
    <property type="entry name" value="SHORT-CHAIN TYPE DEHYDROGENASE_REDUCTASE BLR2146-RELATED"/>
    <property type="match status" value="1"/>
</dbReference>
<gene>
    <name evidence="4" type="ORF">MNBD_GAMMA20-2548</name>
</gene>
<feature type="domain" description="Class II aldolase/adducin N-terminal" evidence="3">
    <location>
        <begin position="20"/>
        <end position="221"/>
    </location>
</feature>
<protein>
    <submittedName>
        <fullName evidence="4">Short-chain dehydrogenase</fullName>
    </submittedName>
</protein>
<dbReference type="SMART" id="SM01007">
    <property type="entry name" value="Aldolase_II"/>
    <property type="match status" value="1"/>
</dbReference>
<evidence type="ECO:0000256" key="2">
    <source>
        <dbReference type="ARBA" id="ARBA00023002"/>
    </source>
</evidence>
<organism evidence="4">
    <name type="scientific">hydrothermal vent metagenome</name>
    <dbReference type="NCBI Taxonomy" id="652676"/>
    <lineage>
        <taxon>unclassified sequences</taxon>
        <taxon>metagenomes</taxon>
        <taxon>ecological metagenomes</taxon>
    </lineage>
</organism>
<dbReference type="InterPro" id="IPR036409">
    <property type="entry name" value="Aldolase_II/adducin_N_sf"/>
</dbReference>
<dbReference type="InterPro" id="IPR036291">
    <property type="entry name" value="NAD(P)-bd_dom_sf"/>
</dbReference>
<keyword evidence="2" id="KW-0560">Oxidoreductase</keyword>
<dbReference type="PANTHER" id="PTHR24321">
    <property type="entry name" value="DEHYDROGENASES, SHORT CHAIN"/>
    <property type="match status" value="1"/>
</dbReference>
<sequence length="664" mass="71444">MQSLWNDAEARACGEDALKLRVYTSRLLGREPSLVLHGGGNTSVKAEAENLFGDAESVLYVKGSGWDLATIEAGGFAPVRLDVLRRMAALRTLSDPQMVRAQRAAMTDPYAPNPSVEAILHAIIPFKFVDHTHADAVVTLTNTPDDEARIRALYGERVLVVPYVMPGFVLAKKVWEMTADIDWSRLDGMVLMNHGVFTFADDARASYERMIMLVSQAEEALAAEGATVVCAGDEADTPQPDDLLALSELRRVVSGARGAPVVVNWDRSAEARGFSARDKVADIATRGPLTPDHVIRTKRVPLVVREGAEADSARYANEYRAYFERNATPDLTCLDPAPRWAVWPGHGTLAFGTSVKEAGIIADISRHTAAAIQRAECLGGWRALPERDIFEVEYWDLEQAKLRKASLSAGTQAEFAGKVALITGAASGIGRACADALHARGAAVVALDIDPVVTEHFSTVDRLGIVCDMTDSAAIQAAVAQAVMRFGGLDVVVSNAGNFPANLRIEAMASEVWERSLQLNLTAHQRLLQYCIPYLQRGLQPAVVLMASKNVLAPGPGAAAYSVAKAGLTQLGRVAALELAPLGIRVNMLHPDAVFDTGIWTDEVIASRARHYGMTVQEYKTKNLLKVEISAADVADMVCALAGPLFAKTTGEQLSIDGGNDRVI</sequence>
<dbReference type="EMBL" id="UOFU01000181">
    <property type="protein sequence ID" value="VAW99753.1"/>
    <property type="molecule type" value="Genomic_DNA"/>
</dbReference>
<dbReference type="InterPro" id="IPR002347">
    <property type="entry name" value="SDR_fam"/>
</dbReference>
<dbReference type="Gene3D" id="3.40.50.720">
    <property type="entry name" value="NAD(P)-binding Rossmann-like Domain"/>
    <property type="match status" value="1"/>
</dbReference>
<dbReference type="Pfam" id="PF00596">
    <property type="entry name" value="Aldolase_II"/>
    <property type="match status" value="1"/>
</dbReference>
<comment type="similarity">
    <text evidence="1">Belongs to the short-chain dehydrogenases/reductases (SDR) family.</text>
</comment>
<reference evidence="4" key="1">
    <citation type="submission" date="2018-06" db="EMBL/GenBank/DDBJ databases">
        <authorList>
            <person name="Zhirakovskaya E."/>
        </authorList>
    </citation>
    <scope>NUCLEOTIDE SEQUENCE</scope>
</reference>
<dbReference type="GO" id="GO:0016491">
    <property type="term" value="F:oxidoreductase activity"/>
    <property type="evidence" value="ECO:0007669"/>
    <property type="project" value="UniProtKB-KW"/>
</dbReference>
<dbReference type="PRINTS" id="PR00081">
    <property type="entry name" value="GDHRDH"/>
</dbReference>
<dbReference type="InterPro" id="IPR020904">
    <property type="entry name" value="Sc_DH/Rdtase_CS"/>
</dbReference>
<dbReference type="FunFam" id="3.40.50.720:FF:000084">
    <property type="entry name" value="Short-chain dehydrogenase reductase"/>
    <property type="match status" value="1"/>
</dbReference>
<evidence type="ECO:0000256" key="1">
    <source>
        <dbReference type="ARBA" id="ARBA00006484"/>
    </source>
</evidence>
<accession>A0A3B1AIP5</accession>
<dbReference type="AlphaFoldDB" id="A0A3B1AIP5"/>